<evidence type="ECO:0000256" key="1">
    <source>
        <dbReference type="ARBA" id="ARBA00022527"/>
    </source>
</evidence>
<evidence type="ECO:0000256" key="2">
    <source>
        <dbReference type="SAM" id="MobiDB-lite"/>
    </source>
</evidence>
<dbReference type="InterPro" id="IPR050267">
    <property type="entry name" value="Anti-sigma-factor_SerPK"/>
</dbReference>
<organism evidence="4 5">
    <name type="scientific">Actinoallomurus liliacearum</name>
    <dbReference type="NCBI Taxonomy" id="1080073"/>
    <lineage>
        <taxon>Bacteria</taxon>
        <taxon>Bacillati</taxon>
        <taxon>Actinomycetota</taxon>
        <taxon>Actinomycetes</taxon>
        <taxon>Streptosporangiales</taxon>
        <taxon>Thermomonosporaceae</taxon>
        <taxon>Actinoallomurus</taxon>
    </lineage>
</organism>
<accession>A0ABP8TPM7</accession>
<proteinExistence type="predicted"/>
<keyword evidence="1" id="KW-0418">Kinase</keyword>
<keyword evidence="5" id="KW-1185">Reference proteome</keyword>
<dbReference type="CDD" id="cd16936">
    <property type="entry name" value="HATPase_RsbW-like"/>
    <property type="match status" value="1"/>
</dbReference>
<feature type="region of interest" description="Disordered" evidence="2">
    <location>
        <begin position="25"/>
        <end position="46"/>
    </location>
</feature>
<dbReference type="Pfam" id="PF13581">
    <property type="entry name" value="HATPase_c_2"/>
    <property type="match status" value="1"/>
</dbReference>
<name>A0ABP8TPM7_9ACTN</name>
<feature type="compositionally biased region" description="Basic and acidic residues" evidence="2">
    <location>
        <begin position="25"/>
        <end position="34"/>
    </location>
</feature>
<dbReference type="InterPro" id="IPR003594">
    <property type="entry name" value="HATPase_dom"/>
</dbReference>
<dbReference type="InterPro" id="IPR036890">
    <property type="entry name" value="HATPase_C_sf"/>
</dbReference>
<dbReference type="Proteomes" id="UP001500212">
    <property type="component" value="Unassembled WGS sequence"/>
</dbReference>
<dbReference type="SUPFAM" id="SSF55874">
    <property type="entry name" value="ATPase domain of HSP90 chaperone/DNA topoisomerase II/histidine kinase"/>
    <property type="match status" value="1"/>
</dbReference>
<evidence type="ECO:0000259" key="3">
    <source>
        <dbReference type="Pfam" id="PF13581"/>
    </source>
</evidence>
<keyword evidence="1" id="KW-0808">Transferase</keyword>
<feature type="domain" description="Histidine kinase/HSP90-like ATPase" evidence="3">
    <location>
        <begin position="84"/>
        <end position="187"/>
    </location>
</feature>
<dbReference type="EMBL" id="BAABHJ010000012">
    <property type="protein sequence ID" value="GAA4610692.1"/>
    <property type="molecule type" value="Genomic_DNA"/>
</dbReference>
<evidence type="ECO:0000313" key="5">
    <source>
        <dbReference type="Proteomes" id="UP001500212"/>
    </source>
</evidence>
<dbReference type="PANTHER" id="PTHR35526">
    <property type="entry name" value="ANTI-SIGMA-F FACTOR RSBW-RELATED"/>
    <property type="match status" value="1"/>
</dbReference>
<comment type="caution">
    <text evidence="4">The sequence shown here is derived from an EMBL/GenBank/DDBJ whole genome shotgun (WGS) entry which is preliminary data.</text>
</comment>
<sequence>MHVHLSVQACLHMHDLRSKIAEAAHRAPRDEHDFPQGSPMTKSPLRETTGIPLAHRGWDDWLTRLDNAPHQVPDRPWVAARNLPAEAESPKIARHVTKTTLAEWSLARFYDDASVVVSELVTNAIRHGLRCGVDAEEALRLVLVRYRCHLVCMVTDPADRAPSMREPDYVAESGRGLHIIDAISRAWGWTPLLGGGKAVWAAFSIA</sequence>
<dbReference type="Gene3D" id="3.30.565.10">
    <property type="entry name" value="Histidine kinase-like ATPase, C-terminal domain"/>
    <property type="match status" value="1"/>
</dbReference>
<reference evidence="5" key="1">
    <citation type="journal article" date="2019" name="Int. J. Syst. Evol. Microbiol.">
        <title>The Global Catalogue of Microorganisms (GCM) 10K type strain sequencing project: providing services to taxonomists for standard genome sequencing and annotation.</title>
        <authorList>
            <consortium name="The Broad Institute Genomics Platform"/>
            <consortium name="The Broad Institute Genome Sequencing Center for Infectious Disease"/>
            <person name="Wu L."/>
            <person name="Ma J."/>
        </authorList>
    </citation>
    <scope>NUCLEOTIDE SEQUENCE [LARGE SCALE GENOMIC DNA]</scope>
    <source>
        <strain evidence="5">JCM 17938</strain>
    </source>
</reference>
<protein>
    <recommendedName>
        <fullName evidence="3">Histidine kinase/HSP90-like ATPase domain-containing protein</fullName>
    </recommendedName>
</protein>
<gene>
    <name evidence="4" type="ORF">GCM10023195_44660</name>
</gene>
<evidence type="ECO:0000313" key="4">
    <source>
        <dbReference type="EMBL" id="GAA4610692.1"/>
    </source>
</evidence>
<dbReference type="PANTHER" id="PTHR35526:SF3">
    <property type="entry name" value="ANTI-SIGMA-F FACTOR RSBW"/>
    <property type="match status" value="1"/>
</dbReference>
<keyword evidence="1" id="KW-0723">Serine/threonine-protein kinase</keyword>